<dbReference type="AlphaFoldDB" id="A0A453CW17"/>
<keyword evidence="3" id="KW-1185">Reference proteome</keyword>
<evidence type="ECO:0000313" key="2">
    <source>
        <dbReference type="EnsemblPlants" id="AET2Gv20979900.1"/>
    </source>
</evidence>
<evidence type="ECO:0000256" key="1">
    <source>
        <dbReference type="SAM" id="Phobius"/>
    </source>
</evidence>
<dbReference type="Proteomes" id="UP000015105">
    <property type="component" value="Chromosome 2D"/>
</dbReference>
<name>A0A453CW17_AEGTS</name>
<accession>A0A453CW17</accession>
<dbReference type="EnsemblPlants" id="AET2Gv20979900.1">
    <property type="protein sequence ID" value="AET2Gv20979900.1"/>
    <property type="gene ID" value="AET2Gv20979900"/>
</dbReference>
<reference evidence="3" key="2">
    <citation type="journal article" date="2017" name="Nat. Plants">
        <title>The Aegilops tauschii genome reveals multiple impacts of transposons.</title>
        <authorList>
            <person name="Zhao G."/>
            <person name="Zou C."/>
            <person name="Li K."/>
            <person name="Wang K."/>
            <person name="Li T."/>
            <person name="Gao L."/>
            <person name="Zhang X."/>
            <person name="Wang H."/>
            <person name="Yang Z."/>
            <person name="Liu X."/>
            <person name="Jiang W."/>
            <person name="Mao L."/>
            <person name="Kong X."/>
            <person name="Jiao Y."/>
            <person name="Jia J."/>
        </authorList>
    </citation>
    <scope>NUCLEOTIDE SEQUENCE [LARGE SCALE GENOMIC DNA]</scope>
    <source>
        <strain evidence="3">cv. AL8/78</strain>
    </source>
</reference>
<reference evidence="2" key="5">
    <citation type="journal article" date="2021" name="G3 (Bethesda)">
        <title>Aegilops tauschii genome assembly Aet v5.0 features greater sequence contiguity and improved annotation.</title>
        <authorList>
            <person name="Wang L."/>
            <person name="Zhu T."/>
            <person name="Rodriguez J.C."/>
            <person name="Deal K.R."/>
            <person name="Dubcovsky J."/>
            <person name="McGuire P.E."/>
            <person name="Lux T."/>
            <person name="Spannagl M."/>
            <person name="Mayer K.F.X."/>
            <person name="Baldrich P."/>
            <person name="Meyers B.C."/>
            <person name="Huo N."/>
            <person name="Gu Y.Q."/>
            <person name="Zhou H."/>
            <person name="Devos K.M."/>
            <person name="Bennetzen J.L."/>
            <person name="Unver T."/>
            <person name="Budak H."/>
            <person name="Gulick P.J."/>
            <person name="Galiba G."/>
            <person name="Kalapos B."/>
            <person name="Nelson D.R."/>
            <person name="Li P."/>
            <person name="You F.M."/>
            <person name="Luo M.C."/>
            <person name="Dvorak J."/>
        </authorList>
    </citation>
    <scope>NUCLEOTIDE SEQUENCE [LARGE SCALE GENOMIC DNA]</scope>
    <source>
        <strain evidence="2">cv. AL8/78</strain>
    </source>
</reference>
<protein>
    <submittedName>
        <fullName evidence="2">Uncharacterized protein</fullName>
    </submittedName>
</protein>
<feature type="transmembrane region" description="Helical" evidence="1">
    <location>
        <begin position="24"/>
        <end position="44"/>
    </location>
</feature>
<evidence type="ECO:0000313" key="3">
    <source>
        <dbReference type="Proteomes" id="UP000015105"/>
    </source>
</evidence>
<sequence length="60" mass="6873">MNGLRFVPTCTYACDEDHLSLDTVIFICACVFLAKSVVYGYIYLTEQVVLFNDVESVWTR</sequence>
<reference evidence="2" key="3">
    <citation type="journal article" date="2017" name="Nature">
        <title>Genome sequence of the progenitor of the wheat D genome Aegilops tauschii.</title>
        <authorList>
            <person name="Luo M.C."/>
            <person name="Gu Y.Q."/>
            <person name="Puiu D."/>
            <person name="Wang H."/>
            <person name="Twardziok S.O."/>
            <person name="Deal K.R."/>
            <person name="Huo N."/>
            <person name="Zhu T."/>
            <person name="Wang L."/>
            <person name="Wang Y."/>
            <person name="McGuire P.E."/>
            <person name="Liu S."/>
            <person name="Long H."/>
            <person name="Ramasamy R.K."/>
            <person name="Rodriguez J.C."/>
            <person name="Van S.L."/>
            <person name="Yuan L."/>
            <person name="Wang Z."/>
            <person name="Xia Z."/>
            <person name="Xiao L."/>
            <person name="Anderson O.D."/>
            <person name="Ouyang S."/>
            <person name="Liang Y."/>
            <person name="Zimin A.V."/>
            <person name="Pertea G."/>
            <person name="Qi P."/>
            <person name="Bennetzen J.L."/>
            <person name="Dai X."/>
            <person name="Dawson M.W."/>
            <person name="Muller H.G."/>
            <person name="Kugler K."/>
            <person name="Rivarola-Duarte L."/>
            <person name="Spannagl M."/>
            <person name="Mayer K.F.X."/>
            <person name="Lu F.H."/>
            <person name="Bevan M.W."/>
            <person name="Leroy P."/>
            <person name="Li P."/>
            <person name="You F.M."/>
            <person name="Sun Q."/>
            <person name="Liu Z."/>
            <person name="Lyons E."/>
            <person name="Wicker T."/>
            <person name="Salzberg S.L."/>
            <person name="Devos K.M."/>
            <person name="Dvorak J."/>
        </authorList>
    </citation>
    <scope>NUCLEOTIDE SEQUENCE [LARGE SCALE GENOMIC DNA]</scope>
    <source>
        <strain evidence="2">cv. AL8/78</strain>
    </source>
</reference>
<keyword evidence="1" id="KW-1133">Transmembrane helix</keyword>
<reference evidence="3" key="1">
    <citation type="journal article" date="2014" name="Science">
        <title>Ancient hybridizations among the ancestral genomes of bread wheat.</title>
        <authorList>
            <consortium name="International Wheat Genome Sequencing Consortium,"/>
            <person name="Marcussen T."/>
            <person name="Sandve S.R."/>
            <person name="Heier L."/>
            <person name="Spannagl M."/>
            <person name="Pfeifer M."/>
            <person name="Jakobsen K.S."/>
            <person name="Wulff B.B."/>
            <person name="Steuernagel B."/>
            <person name="Mayer K.F."/>
            <person name="Olsen O.A."/>
        </authorList>
    </citation>
    <scope>NUCLEOTIDE SEQUENCE [LARGE SCALE GENOMIC DNA]</scope>
    <source>
        <strain evidence="3">cv. AL8/78</strain>
    </source>
</reference>
<proteinExistence type="predicted"/>
<dbReference type="Gramene" id="AET2Gv20979900.1">
    <property type="protein sequence ID" value="AET2Gv20979900.1"/>
    <property type="gene ID" value="AET2Gv20979900"/>
</dbReference>
<keyword evidence="1" id="KW-0812">Transmembrane</keyword>
<reference evidence="2" key="4">
    <citation type="submission" date="2019-03" db="UniProtKB">
        <authorList>
            <consortium name="EnsemblPlants"/>
        </authorList>
    </citation>
    <scope>IDENTIFICATION</scope>
</reference>
<keyword evidence="1" id="KW-0472">Membrane</keyword>
<organism evidence="2 3">
    <name type="scientific">Aegilops tauschii subsp. strangulata</name>
    <name type="common">Goatgrass</name>
    <dbReference type="NCBI Taxonomy" id="200361"/>
    <lineage>
        <taxon>Eukaryota</taxon>
        <taxon>Viridiplantae</taxon>
        <taxon>Streptophyta</taxon>
        <taxon>Embryophyta</taxon>
        <taxon>Tracheophyta</taxon>
        <taxon>Spermatophyta</taxon>
        <taxon>Magnoliopsida</taxon>
        <taxon>Liliopsida</taxon>
        <taxon>Poales</taxon>
        <taxon>Poaceae</taxon>
        <taxon>BOP clade</taxon>
        <taxon>Pooideae</taxon>
        <taxon>Triticodae</taxon>
        <taxon>Triticeae</taxon>
        <taxon>Triticinae</taxon>
        <taxon>Aegilops</taxon>
    </lineage>
</organism>